<dbReference type="Proteomes" id="UP000068905">
    <property type="component" value="Chromosome"/>
</dbReference>
<evidence type="ECO:0000256" key="5">
    <source>
        <dbReference type="ARBA" id="ARBA00022692"/>
    </source>
</evidence>
<evidence type="ECO:0000256" key="8">
    <source>
        <dbReference type="RuleBase" id="RU363041"/>
    </source>
</evidence>
<evidence type="ECO:0000313" key="9">
    <source>
        <dbReference type="EMBL" id="ALE02616.1"/>
    </source>
</evidence>
<dbReference type="RefSeq" id="WP_053819673.1">
    <property type="nucleotide sequence ID" value="NZ_CP006911.1"/>
</dbReference>
<accession>A0A0M5KYV1</accession>
<feature type="transmembrane region" description="Helical" evidence="8">
    <location>
        <begin position="76"/>
        <end position="94"/>
    </location>
</feature>
<reference evidence="9 10" key="1">
    <citation type="journal article" date="2015" name="Genome Announc.">
        <title>Genome Sequence of 'Candidatus Thioglobus singularis' Strain PS1, a Mixotroph from the SUP05 Clade of Marine Gammaproteobacteria.</title>
        <authorList>
            <person name="Marshall K.T."/>
            <person name="Morris R.M."/>
        </authorList>
    </citation>
    <scope>NUCLEOTIDE SEQUENCE [LARGE SCALE GENOMIC DNA]</scope>
    <source>
        <strain evidence="9 10">PS1</strain>
    </source>
</reference>
<feature type="transmembrane region" description="Helical" evidence="8">
    <location>
        <begin position="46"/>
        <end position="64"/>
    </location>
</feature>
<keyword evidence="3" id="KW-0813">Transport</keyword>
<organism evidence="9 10">
    <name type="scientific">Candidatus Pseudothioglobus singularis PS1</name>
    <dbReference type="NCBI Taxonomy" id="1125411"/>
    <lineage>
        <taxon>Bacteria</taxon>
        <taxon>Pseudomonadati</taxon>
        <taxon>Pseudomonadota</taxon>
        <taxon>Gammaproteobacteria</taxon>
        <taxon>Candidatus Pseudothioglobaceae</taxon>
        <taxon>Candidatus Pseudothioglobus</taxon>
    </lineage>
</organism>
<evidence type="ECO:0000313" key="10">
    <source>
        <dbReference type="Proteomes" id="UP000068905"/>
    </source>
</evidence>
<feature type="transmembrane region" description="Helical" evidence="8">
    <location>
        <begin position="177"/>
        <end position="196"/>
    </location>
</feature>
<evidence type="ECO:0000256" key="3">
    <source>
        <dbReference type="ARBA" id="ARBA00022448"/>
    </source>
</evidence>
<keyword evidence="10" id="KW-1185">Reference proteome</keyword>
<protein>
    <recommendedName>
        <fullName evidence="8">Probable membrane transporter protein</fullName>
    </recommendedName>
</protein>
<dbReference type="PANTHER" id="PTHR30269">
    <property type="entry name" value="TRANSMEMBRANE PROTEIN YFCA"/>
    <property type="match status" value="1"/>
</dbReference>
<keyword evidence="4 8" id="KW-1003">Cell membrane</keyword>
<name>A0A0M5KYV1_9GAMM</name>
<feature type="transmembrane region" description="Helical" evidence="8">
    <location>
        <begin position="12"/>
        <end position="40"/>
    </location>
</feature>
<dbReference type="InterPro" id="IPR052017">
    <property type="entry name" value="TSUP"/>
</dbReference>
<dbReference type="EMBL" id="CP006911">
    <property type="protein sequence ID" value="ALE02616.1"/>
    <property type="molecule type" value="Genomic_DNA"/>
</dbReference>
<keyword evidence="5 8" id="KW-0812">Transmembrane</keyword>
<comment type="similarity">
    <text evidence="2 8">Belongs to the 4-toluene sulfonate uptake permease (TSUP) (TC 2.A.102) family.</text>
</comment>
<feature type="transmembrane region" description="Helical" evidence="8">
    <location>
        <begin position="136"/>
        <end position="157"/>
    </location>
</feature>
<dbReference type="Pfam" id="PF01925">
    <property type="entry name" value="TauE"/>
    <property type="match status" value="1"/>
</dbReference>
<keyword evidence="7 8" id="KW-0472">Membrane</keyword>
<dbReference type="KEGG" id="tsn:W908_01640"/>
<gene>
    <name evidence="9" type="ORF">W908_01640</name>
</gene>
<proteinExistence type="inferred from homology"/>
<evidence type="ECO:0000256" key="2">
    <source>
        <dbReference type="ARBA" id="ARBA00009142"/>
    </source>
</evidence>
<feature type="transmembrane region" description="Helical" evidence="8">
    <location>
        <begin position="203"/>
        <end position="221"/>
    </location>
</feature>
<comment type="subcellular location">
    <subcellularLocation>
        <location evidence="1 8">Cell membrane</location>
        <topology evidence="1 8">Multi-pass membrane protein</topology>
    </subcellularLocation>
</comment>
<dbReference type="AlphaFoldDB" id="A0A0M5KYV1"/>
<feature type="transmembrane region" description="Helical" evidence="8">
    <location>
        <begin position="100"/>
        <end position="116"/>
    </location>
</feature>
<dbReference type="STRING" id="1125411.W908_01640"/>
<dbReference type="InterPro" id="IPR002781">
    <property type="entry name" value="TM_pro_TauE-like"/>
</dbReference>
<evidence type="ECO:0000256" key="1">
    <source>
        <dbReference type="ARBA" id="ARBA00004651"/>
    </source>
</evidence>
<dbReference type="PANTHER" id="PTHR30269:SF37">
    <property type="entry name" value="MEMBRANE TRANSPORTER PROTEIN"/>
    <property type="match status" value="1"/>
</dbReference>
<evidence type="ECO:0000256" key="7">
    <source>
        <dbReference type="ARBA" id="ARBA00023136"/>
    </source>
</evidence>
<evidence type="ECO:0000256" key="6">
    <source>
        <dbReference type="ARBA" id="ARBA00022989"/>
    </source>
</evidence>
<evidence type="ECO:0000256" key="4">
    <source>
        <dbReference type="ARBA" id="ARBA00022475"/>
    </source>
</evidence>
<feature type="transmembrane region" description="Helical" evidence="8">
    <location>
        <begin position="227"/>
        <end position="244"/>
    </location>
</feature>
<keyword evidence="6 8" id="KW-1133">Transmembrane helix</keyword>
<sequence>MLISDPVIFQSLLLFGAFFAGLVQGATGFGSGIVLNAFWLHILEPSAAISLNIVSCLFVSALPIYKLRKTLDFSKLKSFVFFGVIGIPTGLLILTMTDPSIFKTTVGFILVIFSIWKFKSKDILINFKSNPTLDKFIGFISGILGGFAALGGILPTIWVNLQRLPKNTQRGTYEPFIFITSIAAVISFYFAGFLTLDIFYNFLKAFPALMLGSWIGIKIYALINEALFRHVILGLIFLAGLVLLF</sequence>
<dbReference type="GO" id="GO:0005886">
    <property type="term" value="C:plasma membrane"/>
    <property type="evidence" value="ECO:0007669"/>
    <property type="project" value="UniProtKB-SubCell"/>
</dbReference>